<feature type="coiled-coil region" evidence="7">
    <location>
        <begin position="506"/>
        <end position="533"/>
    </location>
</feature>
<feature type="domain" description="Kinesin motor" evidence="9">
    <location>
        <begin position="39"/>
        <end position="375"/>
    </location>
</feature>
<evidence type="ECO:0000313" key="10">
    <source>
        <dbReference type="EMBL" id="OMJ88546.1"/>
    </source>
</evidence>
<feature type="region of interest" description="Disordered" evidence="8">
    <location>
        <begin position="1"/>
        <end position="32"/>
    </location>
</feature>
<keyword evidence="2" id="KW-0963">Cytoplasm</keyword>
<evidence type="ECO:0000313" key="11">
    <source>
        <dbReference type="Proteomes" id="UP000187209"/>
    </source>
</evidence>
<dbReference type="SMART" id="SM00129">
    <property type="entry name" value="KISc"/>
    <property type="match status" value="1"/>
</dbReference>
<keyword evidence="4 6" id="KW-0067">ATP-binding</keyword>
<comment type="similarity">
    <text evidence="6">Belongs to the TRAFAC class myosin-kinesin ATPase superfamily. Kinesin family.</text>
</comment>
<evidence type="ECO:0000259" key="9">
    <source>
        <dbReference type="PROSITE" id="PS50067"/>
    </source>
</evidence>
<reference evidence="10 11" key="1">
    <citation type="submission" date="2016-11" db="EMBL/GenBank/DDBJ databases">
        <title>The macronuclear genome of Stentor coeruleus: a giant cell with tiny introns.</title>
        <authorList>
            <person name="Slabodnick M."/>
            <person name="Ruby J.G."/>
            <person name="Reiff S.B."/>
            <person name="Swart E.C."/>
            <person name="Gosai S."/>
            <person name="Prabakaran S."/>
            <person name="Witkowska E."/>
            <person name="Larue G.E."/>
            <person name="Fisher S."/>
            <person name="Freeman R.M."/>
            <person name="Gunawardena J."/>
            <person name="Chu W."/>
            <person name="Stover N.A."/>
            <person name="Gregory B.D."/>
            <person name="Nowacki M."/>
            <person name="Derisi J."/>
            <person name="Roy S.W."/>
            <person name="Marshall W.F."/>
            <person name="Sood P."/>
        </authorList>
    </citation>
    <scope>NUCLEOTIDE SEQUENCE [LARGE SCALE GENOMIC DNA]</scope>
    <source>
        <strain evidence="10">WM001</strain>
    </source>
</reference>
<protein>
    <recommendedName>
        <fullName evidence="9">Kinesin motor domain-containing protein</fullName>
    </recommendedName>
</protein>
<dbReference type="GO" id="GO:0005875">
    <property type="term" value="C:microtubule associated complex"/>
    <property type="evidence" value="ECO:0007669"/>
    <property type="project" value="TreeGrafter"/>
</dbReference>
<evidence type="ECO:0000256" key="5">
    <source>
        <dbReference type="ARBA" id="ARBA00023054"/>
    </source>
</evidence>
<dbReference type="GO" id="GO:0007018">
    <property type="term" value="P:microtubule-based movement"/>
    <property type="evidence" value="ECO:0007669"/>
    <property type="project" value="InterPro"/>
</dbReference>
<feature type="coiled-coil region" evidence="7">
    <location>
        <begin position="438"/>
        <end position="465"/>
    </location>
</feature>
<dbReference type="PANTHER" id="PTHR47969:SF15">
    <property type="entry name" value="CHROMOSOME-ASSOCIATED KINESIN KIF4A-RELATED"/>
    <property type="match status" value="1"/>
</dbReference>
<dbReference type="PROSITE" id="PS50067">
    <property type="entry name" value="KINESIN_MOTOR_2"/>
    <property type="match status" value="1"/>
</dbReference>
<organism evidence="10 11">
    <name type="scientific">Stentor coeruleus</name>
    <dbReference type="NCBI Taxonomy" id="5963"/>
    <lineage>
        <taxon>Eukaryota</taxon>
        <taxon>Sar</taxon>
        <taxon>Alveolata</taxon>
        <taxon>Ciliophora</taxon>
        <taxon>Postciliodesmatophora</taxon>
        <taxon>Heterotrichea</taxon>
        <taxon>Heterotrichida</taxon>
        <taxon>Stentoridae</taxon>
        <taxon>Stentor</taxon>
    </lineage>
</organism>
<comment type="caution">
    <text evidence="10">The sequence shown here is derived from an EMBL/GenBank/DDBJ whole genome shotgun (WGS) entry which is preliminary data.</text>
</comment>
<gene>
    <name evidence="10" type="ORF">SteCoe_9499</name>
</gene>
<dbReference type="GO" id="GO:0005737">
    <property type="term" value="C:cytoplasm"/>
    <property type="evidence" value="ECO:0007669"/>
    <property type="project" value="UniProtKB-SubCell"/>
</dbReference>
<keyword evidence="11" id="KW-1185">Reference proteome</keyword>
<dbReference type="GO" id="GO:0051231">
    <property type="term" value="P:spindle elongation"/>
    <property type="evidence" value="ECO:0007669"/>
    <property type="project" value="TreeGrafter"/>
</dbReference>
<dbReference type="PANTHER" id="PTHR47969">
    <property type="entry name" value="CHROMOSOME-ASSOCIATED KINESIN KIF4A-RELATED"/>
    <property type="match status" value="1"/>
</dbReference>
<dbReference type="EMBL" id="MPUH01000148">
    <property type="protein sequence ID" value="OMJ88546.1"/>
    <property type="molecule type" value="Genomic_DNA"/>
</dbReference>
<dbReference type="GO" id="GO:0003777">
    <property type="term" value="F:microtubule motor activity"/>
    <property type="evidence" value="ECO:0007669"/>
    <property type="project" value="InterPro"/>
</dbReference>
<dbReference type="GO" id="GO:0008017">
    <property type="term" value="F:microtubule binding"/>
    <property type="evidence" value="ECO:0007669"/>
    <property type="project" value="InterPro"/>
</dbReference>
<dbReference type="GO" id="GO:0007052">
    <property type="term" value="P:mitotic spindle organization"/>
    <property type="evidence" value="ECO:0007669"/>
    <property type="project" value="TreeGrafter"/>
</dbReference>
<dbReference type="PRINTS" id="PR00380">
    <property type="entry name" value="KINESINHEAVY"/>
</dbReference>
<dbReference type="InterPro" id="IPR027417">
    <property type="entry name" value="P-loop_NTPase"/>
</dbReference>
<sequence length="580" mass="65600">MKSEAPPSQHSSASSHKIPSHPPSISGASSMLEQDGGESVKVCVRIRPMSQKELLAGNTNCIEVQNPQLLHLKQKSNIRQYAFHQILEENIDQAHVFSETGVGSLLESSLDGYSCTIFAYGQTGSGKTYTMAGSEERLGRADYVSDESDGIIPRSISYVWQRMNSRNEKFFVKSGFFEIYNEQVRDLLNPSSGVKHCRWNLKQGFFVEELMVVDCLSIDDMIAVLNEGMRNRKSGSHELNADSSRSHSILMTYFISEITSEEGHSIKRYGKSYFIDLAGSERLKETQSSGGMLVETKNINRSLFVLGKVISSLGDKKNRGLKPHVPYRDSKLTMVLMDSLGGSSRALMIACVSPAISYVEETASTLNYATRAMNIRNKPILQVDSQEHLILNLRREAHLLKMENDYLKEQLSRATGGLPPLMVDYANSKSATPKETNINQYQNEVNTLRDENLKLREGRENAEKSYHKLMIENQNFYLKLENLESTFVGAGLKDEGRPKISQNYTINTLINENANLKKRLNSLQQENSEITAKYGDNTYVNPDDFKSLQSIHTQLQYKVEELQRRERELLDLIFKTKKKE</sequence>
<dbReference type="Proteomes" id="UP000187209">
    <property type="component" value="Unassembled WGS sequence"/>
</dbReference>
<dbReference type="SUPFAM" id="SSF52540">
    <property type="entry name" value="P-loop containing nucleoside triphosphate hydrolases"/>
    <property type="match status" value="1"/>
</dbReference>
<dbReference type="InterPro" id="IPR036961">
    <property type="entry name" value="Kinesin_motor_dom_sf"/>
</dbReference>
<evidence type="ECO:0000256" key="4">
    <source>
        <dbReference type="ARBA" id="ARBA00022840"/>
    </source>
</evidence>
<dbReference type="InterPro" id="IPR001752">
    <property type="entry name" value="Kinesin_motor_dom"/>
</dbReference>
<comment type="subcellular location">
    <subcellularLocation>
        <location evidence="1">Cytoplasm</location>
    </subcellularLocation>
</comment>
<dbReference type="CDD" id="cd00106">
    <property type="entry name" value="KISc"/>
    <property type="match status" value="1"/>
</dbReference>
<dbReference type="InterPro" id="IPR027640">
    <property type="entry name" value="Kinesin-like_fam"/>
</dbReference>
<name>A0A1R2CHW7_9CILI</name>
<dbReference type="OrthoDB" id="3176171at2759"/>
<evidence type="ECO:0000256" key="7">
    <source>
        <dbReference type="SAM" id="Coils"/>
    </source>
</evidence>
<proteinExistence type="inferred from homology"/>
<dbReference type="Gene3D" id="3.40.850.10">
    <property type="entry name" value="Kinesin motor domain"/>
    <property type="match status" value="1"/>
</dbReference>
<evidence type="ECO:0000256" key="1">
    <source>
        <dbReference type="ARBA" id="ARBA00004496"/>
    </source>
</evidence>
<dbReference type="AlphaFoldDB" id="A0A1R2CHW7"/>
<evidence type="ECO:0000256" key="8">
    <source>
        <dbReference type="SAM" id="MobiDB-lite"/>
    </source>
</evidence>
<keyword evidence="3 6" id="KW-0547">Nucleotide-binding</keyword>
<evidence type="ECO:0000256" key="2">
    <source>
        <dbReference type="ARBA" id="ARBA00022490"/>
    </source>
</evidence>
<dbReference type="FunFam" id="3.40.850.10:FF:000080">
    <property type="entry name" value="Kinesin-like protein"/>
    <property type="match status" value="1"/>
</dbReference>
<evidence type="ECO:0000256" key="6">
    <source>
        <dbReference type="PROSITE-ProRule" id="PRU00283"/>
    </source>
</evidence>
<feature type="compositionally biased region" description="Low complexity" evidence="8">
    <location>
        <begin position="1"/>
        <end position="17"/>
    </location>
</feature>
<dbReference type="Pfam" id="PF00225">
    <property type="entry name" value="Kinesin"/>
    <property type="match status" value="1"/>
</dbReference>
<dbReference type="GO" id="GO:0005524">
    <property type="term" value="F:ATP binding"/>
    <property type="evidence" value="ECO:0007669"/>
    <property type="project" value="UniProtKB-UniRule"/>
</dbReference>
<feature type="binding site" evidence="6">
    <location>
        <begin position="121"/>
        <end position="128"/>
    </location>
    <ligand>
        <name>ATP</name>
        <dbReference type="ChEBI" id="CHEBI:30616"/>
    </ligand>
</feature>
<keyword evidence="6" id="KW-0505">Motor protein</keyword>
<evidence type="ECO:0000256" key="3">
    <source>
        <dbReference type="ARBA" id="ARBA00022741"/>
    </source>
</evidence>
<accession>A0A1R2CHW7</accession>
<keyword evidence="5 7" id="KW-0175">Coiled coil</keyword>